<gene>
    <name evidence="2" type="ORF">SAMN05444396_1047</name>
</gene>
<dbReference type="RefSeq" id="WP_143151724.1">
    <property type="nucleotide sequence ID" value="NZ_FQWE01000004.1"/>
</dbReference>
<keyword evidence="1" id="KW-0472">Membrane</keyword>
<feature type="transmembrane region" description="Helical" evidence="1">
    <location>
        <begin position="95"/>
        <end position="113"/>
    </location>
</feature>
<keyword evidence="3" id="KW-1185">Reference proteome</keyword>
<evidence type="ECO:0000256" key="1">
    <source>
        <dbReference type="SAM" id="Phobius"/>
    </source>
</evidence>
<protein>
    <submittedName>
        <fullName evidence="2">Uncharacterized protein</fullName>
    </submittedName>
</protein>
<dbReference type="Proteomes" id="UP000184036">
    <property type="component" value="Unassembled WGS sequence"/>
</dbReference>
<dbReference type="OrthoDB" id="1467432at2"/>
<keyword evidence="1" id="KW-0812">Transmembrane</keyword>
<name>A0A1M5GLE6_9FLAO</name>
<dbReference type="STRING" id="271157.SAMN05444396_1047"/>
<evidence type="ECO:0000313" key="2">
    <source>
        <dbReference type="EMBL" id="SHG04513.1"/>
    </source>
</evidence>
<reference evidence="3" key="1">
    <citation type="submission" date="2016-11" db="EMBL/GenBank/DDBJ databases">
        <authorList>
            <person name="Varghese N."/>
            <person name="Submissions S."/>
        </authorList>
    </citation>
    <scope>NUCLEOTIDE SEQUENCE [LARGE SCALE GENOMIC DNA]</scope>
    <source>
        <strain evidence="3">DSM 19741</strain>
    </source>
</reference>
<evidence type="ECO:0000313" key="3">
    <source>
        <dbReference type="Proteomes" id="UP000184036"/>
    </source>
</evidence>
<organism evidence="2 3">
    <name type="scientific">Flavobacterium segetis</name>
    <dbReference type="NCBI Taxonomy" id="271157"/>
    <lineage>
        <taxon>Bacteria</taxon>
        <taxon>Pseudomonadati</taxon>
        <taxon>Bacteroidota</taxon>
        <taxon>Flavobacteriia</taxon>
        <taxon>Flavobacteriales</taxon>
        <taxon>Flavobacteriaceae</taxon>
        <taxon>Flavobacterium</taxon>
    </lineage>
</organism>
<dbReference type="EMBL" id="FQWE01000004">
    <property type="protein sequence ID" value="SHG04513.1"/>
    <property type="molecule type" value="Genomic_DNA"/>
</dbReference>
<keyword evidence="1" id="KW-1133">Transmembrane helix</keyword>
<dbReference type="AlphaFoldDB" id="A0A1M5GLE6"/>
<sequence>MSFLKDVDLIAGETISIDGTKSKAHKSKKANFNQKKIDRHLAYIEKKTQTPSLFVTIVTCSAKQMGYLYSCDLGHRKISSKSNFLKIINQMKNHFLIALLVFAGSIFLTPVMAQSASVASVENAVKKTGKYAILVPNARYFQAAVHTGQTLKANNPKIDFQIVLISSVVKDLATD</sequence>
<proteinExistence type="predicted"/>
<accession>A0A1M5GLE6</accession>